<organism evidence="2 3">
    <name type="scientific">Saccharomonospora viridis (strain ATCC 15386 / DSM 43017 / JCM 3036 / CCUG 5913 / NBRC 12207 / NCIMB 9602 / P101)</name>
    <name type="common">Thermoactinomyces viridis</name>
    <dbReference type="NCBI Taxonomy" id="471857"/>
    <lineage>
        <taxon>Bacteria</taxon>
        <taxon>Bacillati</taxon>
        <taxon>Actinomycetota</taxon>
        <taxon>Actinomycetes</taxon>
        <taxon>Pseudonocardiales</taxon>
        <taxon>Pseudonocardiaceae</taxon>
        <taxon>Saccharomonospora</taxon>
    </lineage>
</organism>
<reference evidence="2 3" key="1">
    <citation type="journal article" date="2009" name="Stand. Genomic Sci.">
        <title>Complete genome sequence of Saccharomonospora viridis type strain (P101).</title>
        <authorList>
            <person name="Pati A."/>
            <person name="Sikorski J."/>
            <person name="Nolan M."/>
            <person name="Lapidus A."/>
            <person name="Copeland A."/>
            <person name="Glavina Del Rio T."/>
            <person name="Lucas S."/>
            <person name="Chen F."/>
            <person name="Tice H."/>
            <person name="Pitluck S."/>
            <person name="Cheng J.F."/>
            <person name="Chertkov O."/>
            <person name="Brettin T."/>
            <person name="Han C."/>
            <person name="Detter J.C."/>
            <person name="Kuske C."/>
            <person name="Bruce D."/>
            <person name="Goodwin L."/>
            <person name="Chain P."/>
            <person name="D'haeseleer P."/>
            <person name="Chen A."/>
            <person name="Palaniappan K."/>
            <person name="Ivanova N."/>
            <person name="Mavromatis K."/>
            <person name="Mikhailova N."/>
            <person name="Rohde M."/>
            <person name="Tindall B.J."/>
            <person name="Goker M."/>
            <person name="Bristow J."/>
            <person name="Eisen J.A."/>
            <person name="Markowitz V."/>
            <person name="Hugenholtz P."/>
            <person name="Kyrpides N.C."/>
            <person name="Klenk H.P."/>
        </authorList>
    </citation>
    <scope>NUCLEOTIDE SEQUENCE [LARGE SCALE GENOMIC DNA]</scope>
    <source>
        <strain evidence="3">ATCC 15386 / DSM 43017 / JCM 3036 / NBRC 12207 / P101</strain>
    </source>
</reference>
<evidence type="ECO:0000313" key="2">
    <source>
        <dbReference type="EMBL" id="ACU95510.1"/>
    </source>
</evidence>
<proteinExistence type="predicted"/>
<evidence type="ECO:0000313" key="3">
    <source>
        <dbReference type="Proteomes" id="UP000000841"/>
    </source>
</evidence>
<dbReference type="KEGG" id="svi:Svir_04340"/>
<dbReference type="STRING" id="471857.Svir_04340"/>
<dbReference type="HOGENOM" id="CLU_2540583_0_0_11"/>
<dbReference type="EMBL" id="CP001683">
    <property type="protein sequence ID" value="ACU95510.1"/>
    <property type="molecule type" value="Genomic_DNA"/>
</dbReference>
<name>C7MTY2_SACVD</name>
<feature type="region of interest" description="Disordered" evidence="1">
    <location>
        <begin position="1"/>
        <end position="28"/>
    </location>
</feature>
<protein>
    <submittedName>
        <fullName evidence="2">Uncharacterized protein</fullName>
    </submittedName>
</protein>
<dbReference type="Proteomes" id="UP000000841">
    <property type="component" value="Chromosome"/>
</dbReference>
<dbReference type="AlphaFoldDB" id="C7MTY2"/>
<keyword evidence="3" id="KW-1185">Reference proteome</keyword>
<sequence length="83" mass="9001">MRSDHRAYQVHVGRQRALADHEDGQGRQVHHRAREACPAARVGLDLHRGPQELPVVPAFAVGPVDAPKEAGTPAVGPADVEEW</sequence>
<feature type="region of interest" description="Disordered" evidence="1">
    <location>
        <begin position="64"/>
        <end position="83"/>
    </location>
</feature>
<gene>
    <name evidence="2" type="ordered locus">Svir_04340</name>
</gene>
<evidence type="ECO:0000256" key="1">
    <source>
        <dbReference type="SAM" id="MobiDB-lite"/>
    </source>
</evidence>
<accession>C7MTY2</accession>